<proteinExistence type="predicted"/>
<organism evidence="1 2">
    <name type="scientific">Dyella thiooxydans</name>
    <dbReference type="NCBI Taxonomy" id="445710"/>
    <lineage>
        <taxon>Bacteria</taxon>
        <taxon>Pseudomonadati</taxon>
        <taxon>Pseudomonadota</taxon>
        <taxon>Gammaproteobacteria</taxon>
        <taxon>Lysobacterales</taxon>
        <taxon>Rhodanobacteraceae</taxon>
        <taxon>Dyella</taxon>
    </lineage>
</organism>
<dbReference type="AlphaFoldDB" id="A0A169GP65"/>
<keyword evidence="2" id="KW-1185">Reference proteome</keyword>
<dbReference type="Proteomes" id="UP000077255">
    <property type="component" value="Chromosome"/>
</dbReference>
<dbReference type="KEGG" id="dtx:ATSB10_04210"/>
<protein>
    <submittedName>
        <fullName evidence="1">Uncharacterized protein</fullName>
    </submittedName>
</protein>
<sequence>MFIRGTRMIDQIAGFATSGWIMVQGVTKPAAVMRLRGGDKRWRCLPALLLLLLGLGTDVAHAKGGELRIRVIRDRLTLAVAGHPQVYLYGRIDAGASRRFGQLVRAGRISPGSDVYLSSSEGDVATGMALGRMIRSGGMATHLGAPRKNWPGAGHSRAATCVDACAYAFFGGVYRWAPSGKDRLGIARPLLDSTRSRGYLQSMQIDPADLLAAMGAAPGAPGWLDAAALEKTGAVNNGRLPPTATYDIASPTPSIDLRQVDRKGEHRLTVTCRPGRTEVAAYERVGARRARQIVERGARSYLQLDGRTVLPSNDGVSAEGDTLVIRRDYPPSGLVDLLFAGSIGAWVDGRSAAFRDGFAIHPWGVYAKLKVFYHACWNAAPWSPREKKSS</sequence>
<accession>A0A169GP65</accession>
<dbReference type="STRING" id="445710.ATSB10_04210"/>
<gene>
    <name evidence="1" type="ORF">ATSB10_04210</name>
</gene>
<name>A0A169GP65_9GAMM</name>
<reference evidence="1" key="1">
    <citation type="submission" date="2016-02" db="EMBL/GenBank/DDBJ databases">
        <title>Complete genome sequencing and analysis of ATSB10, Dyella thiooxydans isolated from rhizosphere soil of sunflower (Helianthus annuus L.).</title>
        <authorList>
            <person name="Lee Y."/>
            <person name="Hwangbo K."/>
            <person name="Chung H."/>
            <person name="Yoo J."/>
            <person name="Kim K.Y."/>
            <person name="Sa T.M."/>
            <person name="Um Y."/>
            <person name="Madhaiyan M."/>
        </authorList>
    </citation>
    <scope>NUCLEOTIDE SEQUENCE [LARGE SCALE GENOMIC DNA]</scope>
    <source>
        <strain evidence="1">ATSB10</strain>
    </source>
</reference>
<dbReference type="PATRIC" id="fig|445710.3.peg.419"/>
<evidence type="ECO:0000313" key="2">
    <source>
        <dbReference type="Proteomes" id="UP000077255"/>
    </source>
</evidence>
<dbReference type="EMBL" id="CP014841">
    <property type="protein sequence ID" value="AND67875.1"/>
    <property type="molecule type" value="Genomic_DNA"/>
</dbReference>
<evidence type="ECO:0000313" key="1">
    <source>
        <dbReference type="EMBL" id="AND67875.1"/>
    </source>
</evidence>